<organism evidence="1 2">
    <name type="scientific">Coleophoma crateriformis</name>
    <dbReference type="NCBI Taxonomy" id="565419"/>
    <lineage>
        <taxon>Eukaryota</taxon>
        <taxon>Fungi</taxon>
        <taxon>Dikarya</taxon>
        <taxon>Ascomycota</taxon>
        <taxon>Pezizomycotina</taxon>
        <taxon>Leotiomycetes</taxon>
        <taxon>Helotiales</taxon>
        <taxon>Dermateaceae</taxon>
        <taxon>Coleophoma</taxon>
    </lineage>
</organism>
<evidence type="ECO:0000313" key="1">
    <source>
        <dbReference type="EMBL" id="RDW69958.1"/>
    </source>
</evidence>
<dbReference type="AlphaFoldDB" id="A0A3D8R7Q4"/>
<gene>
    <name evidence="1" type="ORF">BP5796_08355</name>
</gene>
<dbReference type="OrthoDB" id="10415309at2759"/>
<comment type="caution">
    <text evidence="1">The sequence shown here is derived from an EMBL/GenBank/DDBJ whole genome shotgun (WGS) entry which is preliminary data.</text>
</comment>
<evidence type="ECO:0000313" key="2">
    <source>
        <dbReference type="Proteomes" id="UP000256328"/>
    </source>
</evidence>
<proteinExistence type="predicted"/>
<sequence length="136" mass="14472">MDTGGPHDRALRIKFAAGCNNAAVTVLNYGDGAPMDMINQEAGYRRDKSPCNVSNQMKCRSLSDPPRASIACRKYDTFCTVDRKNGHGSRPGVCRTAVPYLEGSVPSLRSVAVGHAAPGTVVSAKSSIFTSLLLKL</sequence>
<name>A0A3D8R7Q4_9HELO</name>
<accession>A0A3D8R7Q4</accession>
<reference evidence="1 2" key="1">
    <citation type="journal article" date="2018" name="IMA Fungus">
        <title>IMA Genome-F 9: Draft genome sequence of Annulohypoxylon stygium, Aspergillus mulundensis, Berkeleyomyces basicola (syn. Thielaviopsis basicola), Ceratocystis smalleyi, two Cercospora beticola strains, Coleophoma cylindrospora, Fusarium fracticaudum, Phialophora cf. hyalina, and Morchella septimelata.</title>
        <authorList>
            <person name="Wingfield B.D."/>
            <person name="Bills G.F."/>
            <person name="Dong Y."/>
            <person name="Huang W."/>
            <person name="Nel W.J."/>
            <person name="Swalarsk-Parry B.S."/>
            <person name="Vaghefi N."/>
            <person name="Wilken P.M."/>
            <person name="An Z."/>
            <person name="de Beer Z.W."/>
            <person name="De Vos L."/>
            <person name="Chen L."/>
            <person name="Duong T.A."/>
            <person name="Gao Y."/>
            <person name="Hammerbacher A."/>
            <person name="Kikkert J.R."/>
            <person name="Li Y."/>
            <person name="Li H."/>
            <person name="Li K."/>
            <person name="Li Q."/>
            <person name="Liu X."/>
            <person name="Ma X."/>
            <person name="Naidoo K."/>
            <person name="Pethybridge S.J."/>
            <person name="Sun J."/>
            <person name="Steenkamp E.T."/>
            <person name="van der Nest M.A."/>
            <person name="van Wyk S."/>
            <person name="Wingfield M.J."/>
            <person name="Xiong C."/>
            <person name="Yue Q."/>
            <person name="Zhang X."/>
        </authorList>
    </citation>
    <scope>NUCLEOTIDE SEQUENCE [LARGE SCALE GENOMIC DNA]</scope>
    <source>
        <strain evidence="1 2">BP5796</strain>
    </source>
</reference>
<dbReference type="Proteomes" id="UP000256328">
    <property type="component" value="Unassembled WGS sequence"/>
</dbReference>
<dbReference type="EMBL" id="PDLN01000012">
    <property type="protein sequence ID" value="RDW69958.1"/>
    <property type="molecule type" value="Genomic_DNA"/>
</dbReference>
<keyword evidence="2" id="KW-1185">Reference proteome</keyword>
<protein>
    <submittedName>
        <fullName evidence="1">Uncharacterized protein</fullName>
    </submittedName>
</protein>